<dbReference type="Gene3D" id="3.30.2130.30">
    <property type="match status" value="1"/>
</dbReference>
<gene>
    <name evidence="3" type="ORF">NP493_212g05015</name>
</gene>
<feature type="domain" description="Ribosomal RNA large subunit methyltransferase K/L-like methyltransferase" evidence="2">
    <location>
        <begin position="265"/>
        <end position="439"/>
    </location>
</feature>
<name>A0AAD9P173_RIDPI</name>
<dbReference type="Gene3D" id="3.40.50.150">
    <property type="entry name" value="Vaccinia Virus protein VP39"/>
    <property type="match status" value="1"/>
</dbReference>
<dbReference type="FunFam" id="3.40.50.150:FF:000073">
    <property type="entry name" value="THUMP domain containing 3"/>
    <property type="match status" value="1"/>
</dbReference>
<organism evidence="3 4">
    <name type="scientific">Ridgeia piscesae</name>
    <name type="common">Tubeworm</name>
    <dbReference type="NCBI Taxonomy" id="27915"/>
    <lineage>
        <taxon>Eukaryota</taxon>
        <taxon>Metazoa</taxon>
        <taxon>Spiralia</taxon>
        <taxon>Lophotrochozoa</taxon>
        <taxon>Annelida</taxon>
        <taxon>Polychaeta</taxon>
        <taxon>Sedentaria</taxon>
        <taxon>Canalipalpata</taxon>
        <taxon>Sabellida</taxon>
        <taxon>Siboglinidae</taxon>
        <taxon>Ridgeia</taxon>
    </lineage>
</organism>
<comment type="caution">
    <text evidence="3">The sequence shown here is derived from an EMBL/GenBank/DDBJ whole genome shotgun (WGS) entry which is preliminary data.</text>
</comment>
<keyword evidence="4" id="KW-1185">Reference proteome</keyword>
<dbReference type="SUPFAM" id="SSF143437">
    <property type="entry name" value="THUMP domain-like"/>
    <property type="match status" value="1"/>
</dbReference>
<evidence type="ECO:0000259" key="2">
    <source>
        <dbReference type="Pfam" id="PF01170"/>
    </source>
</evidence>
<dbReference type="InterPro" id="IPR029063">
    <property type="entry name" value="SAM-dependent_MTases_sf"/>
</dbReference>
<dbReference type="EMBL" id="JAODUO010000211">
    <property type="protein sequence ID" value="KAK2186159.1"/>
    <property type="molecule type" value="Genomic_DNA"/>
</dbReference>
<dbReference type="PANTHER" id="PTHR14911">
    <property type="entry name" value="THUMP DOMAIN-CONTAINING"/>
    <property type="match status" value="1"/>
</dbReference>
<feature type="region of interest" description="Disordered" evidence="1">
    <location>
        <begin position="125"/>
        <end position="149"/>
    </location>
</feature>
<accession>A0AAD9P173</accession>
<dbReference type="AlphaFoldDB" id="A0AAD9P173"/>
<dbReference type="GO" id="GO:0030488">
    <property type="term" value="P:tRNA methylation"/>
    <property type="evidence" value="ECO:0007669"/>
    <property type="project" value="TreeGrafter"/>
</dbReference>
<dbReference type="Pfam" id="PF01170">
    <property type="entry name" value="UPF0020"/>
    <property type="match status" value="1"/>
</dbReference>
<feature type="region of interest" description="Disordered" evidence="1">
    <location>
        <begin position="456"/>
        <end position="480"/>
    </location>
</feature>
<dbReference type="SUPFAM" id="SSF53335">
    <property type="entry name" value="S-adenosyl-L-methionine-dependent methyltransferases"/>
    <property type="match status" value="1"/>
</dbReference>
<protein>
    <recommendedName>
        <fullName evidence="2">Ribosomal RNA large subunit methyltransferase K/L-like methyltransferase domain-containing protein</fullName>
    </recommendedName>
</protein>
<dbReference type="Proteomes" id="UP001209878">
    <property type="component" value="Unassembled WGS sequence"/>
</dbReference>
<evidence type="ECO:0000313" key="3">
    <source>
        <dbReference type="EMBL" id="KAK2186159.1"/>
    </source>
</evidence>
<dbReference type="CDD" id="cd11715">
    <property type="entry name" value="THUMP_AdoMetMT"/>
    <property type="match status" value="1"/>
</dbReference>
<dbReference type="GO" id="GO:0043527">
    <property type="term" value="C:tRNA methyltransferase complex"/>
    <property type="evidence" value="ECO:0007669"/>
    <property type="project" value="UniProtKB-ARBA"/>
</dbReference>
<proteinExistence type="predicted"/>
<feature type="compositionally biased region" description="Polar residues" evidence="1">
    <location>
        <begin position="133"/>
        <end position="146"/>
    </location>
</feature>
<sequence>MAAPITNIMGAERNVECCEIEASVNTGFEEVAKDEVSEKFGVMATTARGKINFFMPICDAKKILQLCCVDNLSVIIKHFEEFPFADKLEDALQQFEDVVPQADWERGLKVWAQFSDFPHPVSATPVAERPQKVDSSGDQAHNTTVGDETVKETEITGTGDSTDVMRERIASEAGSGEDTPDNKVAKLDPNRELSFRATCYRSGAKHIFESPQAARSFGGALQDYFNWKVDLSNFDLEAVLTIENRHVYVAIMLTKKSLHRRNIANFGPTTLRPTIAYGMLRMCHIEPGEVVCDPMCGGGSIPIEAAINWPNARHICGDNHELAAPRADKNIAAVNAKRSPNRSKLTVDIFKWDVRRMPLRESSVDVFITDLFLFVRSGSKVDNRRLYPQALTEMARVSRLTSGRACLLTHDRRSLIQALSSVKSLWKQTGTVATNIGGLAAAVFLLHRTGAAVTSIGHRKKKPTKTAETVASPNVTDGGQ</sequence>
<dbReference type="PANTHER" id="PTHR14911:SF13">
    <property type="entry name" value="TRNA (GUANINE(6)-N2)-METHYLTRANSFERASE THUMP3"/>
    <property type="match status" value="1"/>
</dbReference>
<reference evidence="3" key="1">
    <citation type="journal article" date="2023" name="Mol. Biol. Evol.">
        <title>Third-Generation Sequencing Reveals the Adaptive Role of the Epigenome in Three Deep-Sea Polychaetes.</title>
        <authorList>
            <person name="Perez M."/>
            <person name="Aroh O."/>
            <person name="Sun Y."/>
            <person name="Lan Y."/>
            <person name="Juniper S.K."/>
            <person name="Young C.R."/>
            <person name="Angers B."/>
            <person name="Qian P.Y."/>
        </authorList>
    </citation>
    <scope>NUCLEOTIDE SEQUENCE</scope>
    <source>
        <strain evidence="3">R07B-5</strain>
    </source>
</reference>
<evidence type="ECO:0000313" key="4">
    <source>
        <dbReference type="Proteomes" id="UP001209878"/>
    </source>
</evidence>
<dbReference type="InterPro" id="IPR000241">
    <property type="entry name" value="RlmKL-like_Mtase"/>
</dbReference>
<feature type="compositionally biased region" description="Polar residues" evidence="1">
    <location>
        <begin position="466"/>
        <end position="480"/>
    </location>
</feature>
<evidence type="ECO:0000256" key="1">
    <source>
        <dbReference type="SAM" id="MobiDB-lite"/>
    </source>
</evidence>
<dbReference type="GO" id="GO:0016423">
    <property type="term" value="F:tRNA (guanine) methyltransferase activity"/>
    <property type="evidence" value="ECO:0007669"/>
    <property type="project" value="TreeGrafter"/>
</dbReference>